<keyword evidence="5 6" id="KW-0472">Membrane</keyword>
<reference evidence="9" key="1">
    <citation type="submission" date="2016-06" db="EMBL/GenBank/DDBJ databases">
        <title>Parallel loss of symbiosis genes in relatives of nitrogen-fixing non-legume Parasponia.</title>
        <authorList>
            <person name="Van Velzen R."/>
            <person name="Holmer R."/>
            <person name="Bu F."/>
            <person name="Rutten L."/>
            <person name="Van Zeijl A."/>
            <person name="Liu W."/>
            <person name="Santuari L."/>
            <person name="Cao Q."/>
            <person name="Sharma T."/>
            <person name="Shen D."/>
            <person name="Roswanjaya Y."/>
            <person name="Wardhani T."/>
            <person name="Kalhor M.S."/>
            <person name="Jansen J."/>
            <person name="Van den Hoogen J."/>
            <person name="Gungor B."/>
            <person name="Hartog M."/>
            <person name="Hontelez J."/>
            <person name="Verver J."/>
            <person name="Yang W.-C."/>
            <person name="Schijlen E."/>
            <person name="Repin R."/>
            <person name="Schilthuizen M."/>
            <person name="Schranz E."/>
            <person name="Heidstra R."/>
            <person name="Miyata K."/>
            <person name="Fedorova E."/>
            <person name="Kohlen W."/>
            <person name="Bisseling T."/>
            <person name="Smit S."/>
            <person name="Geurts R."/>
        </authorList>
    </citation>
    <scope>NUCLEOTIDE SEQUENCE [LARGE SCALE GENOMIC DNA]</scope>
    <source>
        <strain evidence="9">cv. WU1-14</strain>
    </source>
</reference>
<comment type="subcellular location">
    <subcellularLocation>
        <location evidence="1">Endomembrane system</location>
        <topology evidence="1">Multi-pass membrane protein</topology>
    </subcellularLocation>
</comment>
<keyword evidence="9" id="KW-1185">Reference proteome</keyword>
<evidence type="ECO:0000313" key="8">
    <source>
        <dbReference type="EMBL" id="PON36972.1"/>
    </source>
</evidence>
<dbReference type="GO" id="GO:0006488">
    <property type="term" value="P:dolichol-linked oligosaccharide biosynthetic process"/>
    <property type="evidence" value="ECO:0007669"/>
    <property type="project" value="InterPro"/>
</dbReference>
<proteinExistence type="predicted"/>
<dbReference type="Pfam" id="PF02544">
    <property type="entry name" value="Steroid_dh"/>
    <property type="match status" value="1"/>
</dbReference>
<keyword evidence="4 6" id="KW-1133">Transmembrane helix</keyword>
<dbReference type="EMBL" id="JXTB01000547">
    <property type="protein sequence ID" value="PON36972.1"/>
    <property type="molecule type" value="Genomic_DNA"/>
</dbReference>
<name>A0A2P5AK95_PARAD</name>
<dbReference type="UniPathway" id="UPA00378"/>
<evidence type="ECO:0000256" key="1">
    <source>
        <dbReference type="ARBA" id="ARBA00004127"/>
    </source>
</evidence>
<dbReference type="OrthoDB" id="541710at2759"/>
<dbReference type="GO" id="GO:0005783">
    <property type="term" value="C:endoplasmic reticulum"/>
    <property type="evidence" value="ECO:0007669"/>
    <property type="project" value="TreeGrafter"/>
</dbReference>
<comment type="caution">
    <text evidence="8">The sequence shown here is derived from an EMBL/GenBank/DDBJ whole genome shotgun (WGS) entry which is preliminary data.</text>
</comment>
<evidence type="ECO:0000259" key="7">
    <source>
        <dbReference type="Pfam" id="PF02544"/>
    </source>
</evidence>
<evidence type="ECO:0000256" key="3">
    <source>
        <dbReference type="ARBA" id="ARBA00022692"/>
    </source>
</evidence>
<dbReference type="InterPro" id="IPR039698">
    <property type="entry name" value="Dfg10/SRD5A3"/>
</dbReference>
<dbReference type="Gene3D" id="1.20.120.1630">
    <property type="match status" value="1"/>
</dbReference>
<feature type="transmembrane region" description="Helical" evidence="6">
    <location>
        <begin position="125"/>
        <end position="141"/>
    </location>
</feature>
<comment type="pathway">
    <text evidence="2">Protein modification; protein glycosylation.</text>
</comment>
<feature type="transmembrane region" description="Helical" evidence="6">
    <location>
        <begin position="60"/>
        <end position="82"/>
    </location>
</feature>
<accession>A0A2P5AK95</accession>
<gene>
    <name evidence="8" type="ORF">PanWU01x14_324200</name>
</gene>
<dbReference type="GO" id="GO:0016095">
    <property type="term" value="P:polyprenol catabolic process"/>
    <property type="evidence" value="ECO:0007669"/>
    <property type="project" value="TreeGrafter"/>
</dbReference>
<feature type="transmembrane region" description="Helical" evidence="6">
    <location>
        <begin position="212"/>
        <end position="238"/>
    </location>
</feature>
<dbReference type="PANTHER" id="PTHR14624:SF0">
    <property type="entry name" value="POLYPRENOL REDUCTASE"/>
    <property type="match status" value="1"/>
</dbReference>
<evidence type="ECO:0000313" key="9">
    <source>
        <dbReference type="Proteomes" id="UP000237105"/>
    </source>
</evidence>
<dbReference type="STRING" id="3476.A0A2P5AK95"/>
<dbReference type="GO" id="GO:0003865">
    <property type="term" value="F:3-oxo-5-alpha-steroid 4-dehydrogenase activity"/>
    <property type="evidence" value="ECO:0007669"/>
    <property type="project" value="TreeGrafter"/>
</dbReference>
<feature type="transmembrane region" description="Helical" evidence="6">
    <location>
        <begin position="12"/>
        <end position="40"/>
    </location>
</feature>
<feature type="transmembrane region" description="Helical" evidence="6">
    <location>
        <begin position="161"/>
        <end position="183"/>
    </location>
</feature>
<feature type="domain" description="3-oxo-5-alpha-steroid 4-dehydrogenase C-terminal" evidence="7">
    <location>
        <begin position="224"/>
        <end position="338"/>
    </location>
</feature>
<protein>
    <submittedName>
        <fullName evidence="8">3-oxo-5-alpha-steroid 4-dehydrogenase, C-terminal</fullName>
    </submittedName>
</protein>
<evidence type="ECO:0000256" key="5">
    <source>
        <dbReference type="ARBA" id="ARBA00023136"/>
    </source>
</evidence>
<evidence type="ECO:0000256" key="2">
    <source>
        <dbReference type="ARBA" id="ARBA00004922"/>
    </source>
</evidence>
<sequence length="338" mass="39094">MELWLISLLRAAWIAGTLPILVATIPCSRLSSFHGLLLGFAKRGKIMQSSSKKFTLPQKFFGHFYVLAVVWTTFLLAATWIYAYRTVPMVSKPFHYSTIANQLAGGSHIFSWLKSHSTPVEYRYSVWRSVFLLLLMEVHVLRRLYETIYVFNYSPSARMHVLGYLTGLFFYTAAPLSLCCNCIPEVYKFVLNGVAEFIVKGKSRMPAMEIDWWEFVIPLVKLGWLQWIGAAIFFWGWIHQHHCHAILGSLRESREQVDEYVIPHGDWFKFVSSPHYLAEIVLYSGVLVASGARDVTVWLLFVFVVANLAFAAAETHRWYLRKFENYPRNRLAIIPFVY</sequence>
<dbReference type="PANTHER" id="PTHR14624">
    <property type="entry name" value="DFG10 PROTEIN"/>
    <property type="match status" value="1"/>
</dbReference>
<evidence type="ECO:0000256" key="4">
    <source>
        <dbReference type="ARBA" id="ARBA00022989"/>
    </source>
</evidence>
<dbReference type="PROSITE" id="PS50244">
    <property type="entry name" value="S5A_REDUCTASE"/>
    <property type="match status" value="1"/>
</dbReference>
<dbReference type="Proteomes" id="UP000237105">
    <property type="component" value="Unassembled WGS sequence"/>
</dbReference>
<evidence type="ECO:0000256" key="6">
    <source>
        <dbReference type="SAM" id="Phobius"/>
    </source>
</evidence>
<dbReference type="AlphaFoldDB" id="A0A2P5AK95"/>
<organism evidence="8 9">
    <name type="scientific">Parasponia andersonii</name>
    <name type="common">Sponia andersonii</name>
    <dbReference type="NCBI Taxonomy" id="3476"/>
    <lineage>
        <taxon>Eukaryota</taxon>
        <taxon>Viridiplantae</taxon>
        <taxon>Streptophyta</taxon>
        <taxon>Embryophyta</taxon>
        <taxon>Tracheophyta</taxon>
        <taxon>Spermatophyta</taxon>
        <taxon>Magnoliopsida</taxon>
        <taxon>eudicotyledons</taxon>
        <taxon>Gunneridae</taxon>
        <taxon>Pentapetalae</taxon>
        <taxon>rosids</taxon>
        <taxon>fabids</taxon>
        <taxon>Rosales</taxon>
        <taxon>Cannabaceae</taxon>
        <taxon>Parasponia</taxon>
    </lineage>
</organism>
<dbReference type="InterPro" id="IPR001104">
    <property type="entry name" value="3-oxo-5_a-steroid_4-DH_C"/>
</dbReference>
<keyword evidence="3 6" id="KW-0812">Transmembrane</keyword>
<feature type="transmembrane region" description="Helical" evidence="6">
    <location>
        <begin position="295"/>
        <end position="313"/>
    </location>
</feature>